<dbReference type="PANTHER" id="PTHR39474:SF1">
    <property type="entry name" value="FUNGAL SPECIFIC TRANSCRIPTION FACTOR"/>
    <property type="match status" value="1"/>
</dbReference>
<proteinExistence type="predicted"/>
<feature type="region of interest" description="Disordered" evidence="1">
    <location>
        <begin position="1"/>
        <end position="60"/>
    </location>
</feature>
<protein>
    <submittedName>
        <fullName evidence="2">Uncharacterized protein</fullName>
    </submittedName>
</protein>
<dbReference type="Proteomes" id="UP000635477">
    <property type="component" value="Unassembled WGS sequence"/>
</dbReference>
<organism evidence="2 3">
    <name type="scientific">Fusarium zealandicum</name>
    <dbReference type="NCBI Taxonomy" id="1053134"/>
    <lineage>
        <taxon>Eukaryota</taxon>
        <taxon>Fungi</taxon>
        <taxon>Dikarya</taxon>
        <taxon>Ascomycota</taxon>
        <taxon>Pezizomycotina</taxon>
        <taxon>Sordariomycetes</taxon>
        <taxon>Hypocreomycetidae</taxon>
        <taxon>Hypocreales</taxon>
        <taxon>Nectriaceae</taxon>
        <taxon>Fusarium</taxon>
        <taxon>Fusarium staphyleae species complex</taxon>
    </lineage>
</organism>
<name>A0A8H4U3Q7_9HYPO</name>
<gene>
    <name evidence="2" type="ORF">FZEAL_10265</name>
</gene>
<accession>A0A8H4U3Q7</accession>
<dbReference type="PANTHER" id="PTHR39474">
    <property type="entry name" value="UNNAMED PRODUCT"/>
    <property type="match status" value="1"/>
</dbReference>
<reference evidence="2" key="1">
    <citation type="journal article" date="2020" name="BMC Genomics">
        <title>Correction to: Identification and distribution of gene clusters required for synthesis of sphingolipid metabolism inhibitors in diverse species of the filamentous fungus Fusarium.</title>
        <authorList>
            <person name="Kim H.S."/>
            <person name="Lohmar J.M."/>
            <person name="Busman M."/>
            <person name="Brown D.W."/>
            <person name="Naumann T.A."/>
            <person name="Divon H.H."/>
            <person name="Lysoe E."/>
            <person name="Uhlig S."/>
            <person name="Proctor R.H."/>
        </authorList>
    </citation>
    <scope>NUCLEOTIDE SEQUENCE</scope>
    <source>
        <strain evidence="2">NRRL 22465</strain>
    </source>
</reference>
<evidence type="ECO:0000313" key="3">
    <source>
        <dbReference type="Proteomes" id="UP000635477"/>
    </source>
</evidence>
<keyword evidence="3" id="KW-1185">Reference proteome</keyword>
<reference evidence="2" key="2">
    <citation type="submission" date="2020-05" db="EMBL/GenBank/DDBJ databases">
        <authorList>
            <person name="Kim H.-S."/>
            <person name="Proctor R.H."/>
            <person name="Brown D.W."/>
        </authorList>
    </citation>
    <scope>NUCLEOTIDE SEQUENCE</scope>
    <source>
        <strain evidence="2">NRRL 22465</strain>
    </source>
</reference>
<evidence type="ECO:0000313" key="2">
    <source>
        <dbReference type="EMBL" id="KAF4969208.1"/>
    </source>
</evidence>
<dbReference type="AlphaFoldDB" id="A0A8H4U3Q7"/>
<feature type="compositionally biased region" description="Basic and acidic residues" evidence="1">
    <location>
        <begin position="26"/>
        <end position="36"/>
    </location>
</feature>
<dbReference type="OrthoDB" id="4590138at2759"/>
<comment type="caution">
    <text evidence="2">The sequence shown here is derived from an EMBL/GenBank/DDBJ whole genome shotgun (WGS) entry which is preliminary data.</text>
</comment>
<evidence type="ECO:0000256" key="1">
    <source>
        <dbReference type="SAM" id="MobiDB-lite"/>
    </source>
</evidence>
<sequence>MLSRLPRLALTRLYSTSPKPPPSQARPREAESQDKKKPLHLPGPESQDSGSDMTTLRVGESVRLEALGPLVVNADGSMGRVGNWVGMTEGEKEATLRLLGKRNKQRLAVLRAKEEEDKEK</sequence>
<dbReference type="EMBL" id="JABEYC010001104">
    <property type="protein sequence ID" value="KAF4969208.1"/>
    <property type="molecule type" value="Genomic_DNA"/>
</dbReference>